<sequence length="337" mass="36954">MALALRIPPLRRLHTQRDTLVRERDAIQARLDLERVRCAGTEARTPFWFYNSAFDAIALMKKYQAADVPPKAGHLGNYLGVYTHIRFFPGILDCREGQVDAGLPLPANWHTDIVEWGAALRAVDLSGPVFTVMELGCGWGCWLNNTGAAARRAGKKVRLIGIEGEPVYVDFAREACATNGFQPDEVTIIHGVAASRKGAALFPTQTVEGASWGLEPVFGASEQQRREAAVSGSHVEVPMLPLSDLIPEGMSLDLLHMDIQGGEADFVRDCIATLNRSVAYLVIGTHSREIEGQLFHLLSGAGWIPEIERPCIFTLNGKECFTTVDGVQGWRNPALRP</sequence>
<dbReference type="Proteomes" id="UP000635278">
    <property type="component" value="Unassembled WGS sequence"/>
</dbReference>
<accession>A0ABX0JLU9</accession>
<dbReference type="InterPro" id="IPR029063">
    <property type="entry name" value="SAM-dependent_MTases_sf"/>
</dbReference>
<name>A0ABX0JLU9_9PROT</name>
<gene>
    <name evidence="2" type="ORF">GOB93_03565</name>
</gene>
<dbReference type="InterPro" id="IPR006342">
    <property type="entry name" value="FkbM_mtfrase"/>
</dbReference>
<keyword evidence="2" id="KW-0808">Transferase</keyword>
<keyword evidence="3" id="KW-1185">Reference proteome</keyword>
<keyword evidence="2" id="KW-0489">Methyltransferase</keyword>
<organism evidence="2 3">
    <name type="scientific">Acetobacter musti</name>
    <dbReference type="NCBI Taxonomy" id="864732"/>
    <lineage>
        <taxon>Bacteria</taxon>
        <taxon>Pseudomonadati</taxon>
        <taxon>Pseudomonadota</taxon>
        <taxon>Alphaproteobacteria</taxon>
        <taxon>Acetobacterales</taxon>
        <taxon>Acetobacteraceae</taxon>
        <taxon>Acetobacter</taxon>
    </lineage>
</organism>
<dbReference type="SUPFAM" id="SSF53335">
    <property type="entry name" value="S-adenosyl-L-methionine-dependent methyltransferases"/>
    <property type="match status" value="1"/>
</dbReference>
<dbReference type="GO" id="GO:0032259">
    <property type="term" value="P:methylation"/>
    <property type="evidence" value="ECO:0007669"/>
    <property type="project" value="UniProtKB-KW"/>
</dbReference>
<reference evidence="2 3" key="1">
    <citation type="journal article" date="2020" name="Int. J. Syst. Evol. Microbiol.">
        <title>Novel acetic acid bacteria from cider fermentations: Acetobacter conturbans sp. nov. and Acetobacter fallax sp. nov.</title>
        <authorList>
            <person name="Sombolestani A.S."/>
            <person name="Cleenwerck I."/>
            <person name="Cnockaert M."/>
            <person name="Borremans W."/>
            <person name="Wieme A.D."/>
            <person name="De Vuyst L."/>
            <person name="Vandamme P."/>
        </authorList>
    </citation>
    <scope>NUCLEOTIDE SEQUENCE [LARGE SCALE GENOMIC DNA]</scope>
    <source>
        <strain evidence="2 3">LMG 30640</strain>
    </source>
</reference>
<dbReference type="Pfam" id="PF05050">
    <property type="entry name" value="Methyltransf_21"/>
    <property type="match status" value="1"/>
</dbReference>
<evidence type="ECO:0000313" key="3">
    <source>
        <dbReference type="Proteomes" id="UP000635278"/>
    </source>
</evidence>
<dbReference type="GO" id="GO:0008168">
    <property type="term" value="F:methyltransferase activity"/>
    <property type="evidence" value="ECO:0007669"/>
    <property type="project" value="UniProtKB-KW"/>
</dbReference>
<evidence type="ECO:0000259" key="1">
    <source>
        <dbReference type="Pfam" id="PF05050"/>
    </source>
</evidence>
<proteinExistence type="predicted"/>
<feature type="domain" description="Methyltransferase FkbM" evidence="1">
    <location>
        <begin position="142"/>
        <end position="282"/>
    </location>
</feature>
<dbReference type="EMBL" id="WOTB01000003">
    <property type="protein sequence ID" value="NHN83719.1"/>
    <property type="molecule type" value="Genomic_DNA"/>
</dbReference>
<evidence type="ECO:0000313" key="2">
    <source>
        <dbReference type="EMBL" id="NHN83719.1"/>
    </source>
</evidence>
<dbReference type="Gene3D" id="3.40.50.150">
    <property type="entry name" value="Vaccinia Virus protein VP39"/>
    <property type="match status" value="1"/>
</dbReference>
<comment type="caution">
    <text evidence="2">The sequence shown here is derived from an EMBL/GenBank/DDBJ whole genome shotgun (WGS) entry which is preliminary data.</text>
</comment>
<dbReference type="NCBIfam" id="TIGR01444">
    <property type="entry name" value="fkbM_fam"/>
    <property type="match status" value="1"/>
</dbReference>
<protein>
    <submittedName>
        <fullName evidence="2">FkbM family methyltransferase</fullName>
    </submittedName>
</protein>